<dbReference type="STRING" id="765915.A0A1Y2HT10"/>
<dbReference type="EMBL" id="MCFL01000011">
    <property type="protein sequence ID" value="ORZ37756.1"/>
    <property type="molecule type" value="Genomic_DNA"/>
</dbReference>
<dbReference type="PANTHER" id="PTHR23416:SF54">
    <property type="entry name" value="ACETYLTRANSFERASE, CYSE_LACA_LPXA_NODL FAMILY (AFU_ORTHOLOGUE AFUA_2G08430)-RELATED"/>
    <property type="match status" value="1"/>
</dbReference>
<evidence type="ECO:0000256" key="2">
    <source>
        <dbReference type="ARBA" id="ARBA00022679"/>
    </source>
</evidence>
<dbReference type="AlphaFoldDB" id="A0A1Y2HT10"/>
<dbReference type="InterPro" id="IPR051159">
    <property type="entry name" value="Hexapeptide_acetyltransf"/>
</dbReference>
<dbReference type="CDD" id="cd03357">
    <property type="entry name" value="LbH_MAT_GAT"/>
    <property type="match status" value="1"/>
</dbReference>
<dbReference type="Proteomes" id="UP000193411">
    <property type="component" value="Unassembled WGS sequence"/>
</dbReference>
<gene>
    <name evidence="4" type="ORF">BCR44DRAFT_1429900</name>
</gene>
<dbReference type="GO" id="GO:0016407">
    <property type="term" value="F:acetyltransferase activity"/>
    <property type="evidence" value="ECO:0007669"/>
    <property type="project" value="InterPro"/>
</dbReference>
<sequence>MIRGQLYYGFDKSLFDLRTQARHLLAEFNTHIKPDDRAGQIRVMRALFGPGVKHLTDDEMPFIEPPFRCDYGHNIRFGKNVYMNFNTTILDCAPVHIGDRVLFGPNCSVYTAEHPLSPTVRSGTAGPEFARPITIGNDCWLGGNVVVVSSVNVGDGCTVGAGSVVTRDLPAMSLAVGNPARVKRVLEEDKAVAEGIASGEVKREDVEDPRWVGLKR</sequence>
<dbReference type="InterPro" id="IPR024688">
    <property type="entry name" value="Mac_dom"/>
</dbReference>
<dbReference type="SUPFAM" id="SSF51161">
    <property type="entry name" value="Trimeric LpxA-like enzymes"/>
    <property type="match status" value="1"/>
</dbReference>
<reference evidence="4 5" key="1">
    <citation type="submission" date="2016-07" db="EMBL/GenBank/DDBJ databases">
        <title>Pervasive Adenine N6-methylation of Active Genes in Fungi.</title>
        <authorList>
            <consortium name="DOE Joint Genome Institute"/>
            <person name="Mondo S.J."/>
            <person name="Dannebaum R.O."/>
            <person name="Kuo R.C."/>
            <person name="Labutti K."/>
            <person name="Haridas S."/>
            <person name="Kuo A."/>
            <person name="Salamov A."/>
            <person name="Ahrendt S.R."/>
            <person name="Lipzen A."/>
            <person name="Sullivan W."/>
            <person name="Andreopoulos W.B."/>
            <person name="Clum A."/>
            <person name="Lindquist E."/>
            <person name="Daum C."/>
            <person name="Ramamoorthy G.K."/>
            <person name="Gryganskyi A."/>
            <person name="Culley D."/>
            <person name="Magnuson J.K."/>
            <person name="James T.Y."/>
            <person name="O'Malley M.A."/>
            <person name="Stajich J.E."/>
            <person name="Spatafora J.W."/>
            <person name="Visel A."/>
            <person name="Grigoriev I.V."/>
        </authorList>
    </citation>
    <scope>NUCLEOTIDE SEQUENCE [LARGE SCALE GENOMIC DNA]</scope>
    <source>
        <strain evidence="4 5">PL171</strain>
    </source>
</reference>
<feature type="domain" description="Maltose/galactoside acetyltransferase" evidence="3">
    <location>
        <begin position="1"/>
        <end position="52"/>
    </location>
</feature>
<proteinExistence type="inferred from homology"/>
<name>A0A1Y2HT10_9FUNG</name>
<comment type="similarity">
    <text evidence="1">Belongs to the transferase hexapeptide repeat family.</text>
</comment>
<organism evidence="4 5">
    <name type="scientific">Catenaria anguillulae PL171</name>
    <dbReference type="NCBI Taxonomy" id="765915"/>
    <lineage>
        <taxon>Eukaryota</taxon>
        <taxon>Fungi</taxon>
        <taxon>Fungi incertae sedis</taxon>
        <taxon>Blastocladiomycota</taxon>
        <taxon>Blastocladiomycetes</taxon>
        <taxon>Blastocladiales</taxon>
        <taxon>Catenariaceae</taxon>
        <taxon>Catenaria</taxon>
    </lineage>
</organism>
<evidence type="ECO:0000259" key="3">
    <source>
        <dbReference type="SMART" id="SM01266"/>
    </source>
</evidence>
<dbReference type="GO" id="GO:0008374">
    <property type="term" value="F:O-acyltransferase activity"/>
    <property type="evidence" value="ECO:0007669"/>
    <property type="project" value="TreeGrafter"/>
</dbReference>
<dbReference type="Pfam" id="PF14602">
    <property type="entry name" value="Hexapep_2"/>
    <property type="match status" value="1"/>
</dbReference>
<evidence type="ECO:0000256" key="1">
    <source>
        <dbReference type="ARBA" id="ARBA00007274"/>
    </source>
</evidence>
<evidence type="ECO:0000313" key="5">
    <source>
        <dbReference type="Proteomes" id="UP000193411"/>
    </source>
</evidence>
<dbReference type="PANTHER" id="PTHR23416">
    <property type="entry name" value="SIALIC ACID SYNTHASE-RELATED"/>
    <property type="match status" value="1"/>
</dbReference>
<protein>
    <submittedName>
        <fullName evidence="4">Isoleucine patch superfamily</fullName>
    </submittedName>
</protein>
<accession>A0A1Y2HT10</accession>
<dbReference type="SMART" id="SM01266">
    <property type="entry name" value="Mac"/>
    <property type="match status" value="1"/>
</dbReference>
<dbReference type="Gene3D" id="2.160.10.10">
    <property type="entry name" value="Hexapeptide repeat proteins"/>
    <property type="match status" value="1"/>
</dbReference>
<dbReference type="InterPro" id="IPR011004">
    <property type="entry name" value="Trimer_LpxA-like_sf"/>
</dbReference>
<dbReference type="Pfam" id="PF12464">
    <property type="entry name" value="Mac"/>
    <property type="match status" value="1"/>
</dbReference>
<evidence type="ECO:0000313" key="4">
    <source>
        <dbReference type="EMBL" id="ORZ37756.1"/>
    </source>
</evidence>
<keyword evidence="2" id="KW-0808">Transferase</keyword>
<keyword evidence="5" id="KW-1185">Reference proteome</keyword>
<comment type="caution">
    <text evidence="4">The sequence shown here is derived from an EMBL/GenBank/DDBJ whole genome shotgun (WGS) entry which is preliminary data.</text>
</comment>
<dbReference type="OrthoDB" id="25818at2759"/>
<dbReference type="InterPro" id="IPR001451">
    <property type="entry name" value="Hexapep"/>
</dbReference>